<evidence type="ECO:0000313" key="4">
    <source>
        <dbReference type="EMBL" id="CAG9801239.1"/>
    </source>
</evidence>
<dbReference type="Proteomes" id="UP001153620">
    <property type="component" value="Chromosome 1"/>
</dbReference>
<feature type="domain" description="Sulfotransferase" evidence="3">
    <location>
        <begin position="322"/>
        <end position="572"/>
    </location>
</feature>
<proteinExistence type="inferred from homology"/>
<evidence type="ECO:0000256" key="1">
    <source>
        <dbReference type="ARBA" id="ARBA00005771"/>
    </source>
</evidence>
<dbReference type="InterPro" id="IPR027417">
    <property type="entry name" value="P-loop_NTPase"/>
</dbReference>
<organism evidence="4 5">
    <name type="scientific">Chironomus riparius</name>
    <dbReference type="NCBI Taxonomy" id="315576"/>
    <lineage>
        <taxon>Eukaryota</taxon>
        <taxon>Metazoa</taxon>
        <taxon>Ecdysozoa</taxon>
        <taxon>Arthropoda</taxon>
        <taxon>Hexapoda</taxon>
        <taxon>Insecta</taxon>
        <taxon>Pterygota</taxon>
        <taxon>Neoptera</taxon>
        <taxon>Endopterygota</taxon>
        <taxon>Diptera</taxon>
        <taxon>Nematocera</taxon>
        <taxon>Chironomoidea</taxon>
        <taxon>Chironomidae</taxon>
        <taxon>Chironominae</taxon>
        <taxon>Chironomus</taxon>
    </lineage>
</organism>
<evidence type="ECO:0000313" key="5">
    <source>
        <dbReference type="Proteomes" id="UP001153620"/>
    </source>
</evidence>
<dbReference type="AlphaFoldDB" id="A0A9N9RPQ8"/>
<feature type="domain" description="Sulfotransferase" evidence="3">
    <location>
        <begin position="116"/>
        <end position="266"/>
    </location>
</feature>
<dbReference type="SUPFAM" id="SSF52540">
    <property type="entry name" value="P-loop containing nucleoside triphosphate hydrolases"/>
    <property type="match status" value="2"/>
</dbReference>
<gene>
    <name evidence="4" type="ORF">CHIRRI_LOCUS4170</name>
</gene>
<evidence type="ECO:0000259" key="3">
    <source>
        <dbReference type="Pfam" id="PF00685"/>
    </source>
</evidence>
<sequence>MFTVERAAGEYIEEVEKSRTYGYVKVNANDESGKFCVIPKKMADQYLKKIKEMEIYEDDLWIVTFPKCGTTWTQEMLWMLNNNLNYEGSKNKNLDDRFPFIEDGGVMIESSEDSFEDAAISFYHHYRHLHLYTGTKETFLKAFLNNQILFAPFNPHVLEFWKIRDQQNILFLFYEDMKRNLDQEVKKAMKFLSKNYSQDKIDKLCDHLSFDSMKKNPSCNIEKHVKHLKETRMTDEQAKQEDFCFIRKGQVGSYKARLTKNTSKMFRIEKPEDELLRKVETKVIADLVKISLKDDPSKFCVMPRKFTEKDLEKIKNMEIFEDDIFVITFPKCGTTWTEEMAWMLNNDLDYETSMNVKLTERFPFLEWGGIIQHLDVDRIETLKKLPRPRHINTHLPIFLLPDQLWTVKPKIIYVTRNPKDAAVSWFHHHRHFHQYQGTKEDFMEAFSKDLMFFSPMNRHVLDFFKIRDEPNILFLFFEDMKRNLEQEVRKTMKFLNKNYSQDQIDKLCIHLSFDSIKKNKTVNKNEELESFVTSVGGKYDPNVYTFIRKGQVGGYKEELSIKENEMLDQYGKDPEFKDFGFEYKF</sequence>
<accession>A0A9N9RPQ8</accession>
<dbReference type="InterPro" id="IPR000863">
    <property type="entry name" value="Sulfotransferase_dom"/>
</dbReference>
<dbReference type="GO" id="GO:0008146">
    <property type="term" value="F:sulfotransferase activity"/>
    <property type="evidence" value="ECO:0007669"/>
    <property type="project" value="InterPro"/>
</dbReference>
<reference evidence="4" key="1">
    <citation type="submission" date="2022-01" db="EMBL/GenBank/DDBJ databases">
        <authorList>
            <person name="King R."/>
        </authorList>
    </citation>
    <scope>NUCLEOTIDE SEQUENCE</scope>
</reference>
<protein>
    <recommendedName>
        <fullName evidence="3">Sulfotransferase domain-containing protein</fullName>
    </recommendedName>
</protein>
<comment type="similarity">
    <text evidence="1">Belongs to the sulfotransferase 1 family.</text>
</comment>
<evidence type="ECO:0000256" key="2">
    <source>
        <dbReference type="ARBA" id="ARBA00022679"/>
    </source>
</evidence>
<feature type="domain" description="Sulfotransferase" evidence="3">
    <location>
        <begin position="58"/>
        <end position="103"/>
    </location>
</feature>
<dbReference type="Pfam" id="PF00685">
    <property type="entry name" value="Sulfotransfer_1"/>
    <property type="match status" value="3"/>
</dbReference>
<keyword evidence="5" id="KW-1185">Reference proteome</keyword>
<dbReference type="OrthoDB" id="205623at2759"/>
<dbReference type="PANTHER" id="PTHR11783">
    <property type="entry name" value="SULFOTRANSFERASE SULT"/>
    <property type="match status" value="1"/>
</dbReference>
<name>A0A9N9RPQ8_9DIPT</name>
<reference evidence="4" key="2">
    <citation type="submission" date="2022-10" db="EMBL/GenBank/DDBJ databases">
        <authorList>
            <consortium name="ENA_rothamsted_submissions"/>
            <consortium name="culmorum"/>
            <person name="King R."/>
        </authorList>
    </citation>
    <scope>NUCLEOTIDE SEQUENCE</scope>
</reference>
<dbReference type="Gene3D" id="3.40.50.300">
    <property type="entry name" value="P-loop containing nucleotide triphosphate hydrolases"/>
    <property type="match status" value="2"/>
</dbReference>
<keyword evidence="2" id="KW-0808">Transferase</keyword>
<dbReference type="EMBL" id="OU895877">
    <property type="protein sequence ID" value="CAG9801239.1"/>
    <property type="molecule type" value="Genomic_DNA"/>
</dbReference>